<accession>A0A851GFC2</accession>
<sequence>MDQISWLSTRLSNSKALGFTFVLLKAGAQKSKQTGRRRKYFIVLIYYKIRPMMKRTIVPIFRSTAMQAGTHPKSSLYTVIQPSTC</sequence>
<comment type="caution">
    <text evidence="1">The sequence shown here is derived from an EMBL/GenBank/DDBJ whole genome shotgun (WGS) entry which is preliminary data.</text>
</comment>
<gene>
    <name evidence="1" type="ORF">HW115_09770</name>
</gene>
<name>A0A851GFC2_9BACT</name>
<proteinExistence type="predicted"/>
<dbReference type="EMBL" id="JACBAZ010000003">
    <property type="protein sequence ID" value="NWK55899.1"/>
    <property type="molecule type" value="Genomic_DNA"/>
</dbReference>
<protein>
    <submittedName>
        <fullName evidence="1">Uncharacterized protein</fullName>
    </submittedName>
</protein>
<organism evidence="1 2">
    <name type="scientific">Oceaniferula marina</name>
    <dbReference type="NCBI Taxonomy" id="2748318"/>
    <lineage>
        <taxon>Bacteria</taxon>
        <taxon>Pseudomonadati</taxon>
        <taxon>Verrucomicrobiota</taxon>
        <taxon>Verrucomicrobiia</taxon>
        <taxon>Verrucomicrobiales</taxon>
        <taxon>Verrucomicrobiaceae</taxon>
        <taxon>Oceaniferula</taxon>
    </lineage>
</organism>
<keyword evidence="2" id="KW-1185">Reference proteome</keyword>
<reference evidence="1 2" key="1">
    <citation type="submission" date="2020-07" db="EMBL/GenBank/DDBJ databases">
        <title>Roseicoccus Jingziensis gen. nov., sp. nov., isolated from coastal seawater.</title>
        <authorList>
            <person name="Feng X."/>
        </authorList>
    </citation>
    <scope>NUCLEOTIDE SEQUENCE [LARGE SCALE GENOMIC DNA]</scope>
    <source>
        <strain evidence="1 2">N1E253</strain>
    </source>
</reference>
<dbReference type="AlphaFoldDB" id="A0A851GFC2"/>
<evidence type="ECO:0000313" key="2">
    <source>
        <dbReference type="Proteomes" id="UP000557872"/>
    </source>
</evidence>
<dbReference type="Proteomes" id="UP000557872">
    <property type="component" value="Unassembled WGS sequence"/>
</dbReference>
<evidence type="ECO:0000313" key="1">
    <source>
        <dbReference type="EMBL" id="NWK55899.1"/>
    </source>
</evidence>